<dbReference type="Proteomes" id="UP000262177">
    <property type="component" value="Chromosome"/>
</dbReference>
<evidence type="ECO:0000313" key="3">
    <source>
        <dbReference type="EMBL" id="BBA48696.1"/>
    </source>
</evidence>
<feature type="compositionally biased region" description="Basic and acidic residues" evidence="1">
    <location>
        <begin position="255"/>
        <end position="279"/>
    </location>
</feature>
<protein>
    <recommendedName>
        <fullName evidence="5">TPM domain-containing protein</fullName>
    </recommendedName>
</protein>
<keyword evidence="2" id="KW-0812">Transmembrane</keyword>
<evidence type="ECO:0008006" key="5">
    <source>
        <dbReference type="Google" id="ProtNLM"/>
    </source>
</evidence>
<reference evidence="3 4" key="1">
    <citation type="journal article" date="2017" name="Biosci. Biotechnol. Biochem.">
        <title>Identification and characterization of a sulfoglycosidase from Bifidobacterium bifidum implicated in mucin glycan utilization.</title>
        <authorList>
            <person name="Katoh T."/>
            <person name="Maeshibu T."/>
            <person name="Kikkawa K."/>
            <person name="Gotoh A."/>
            <person name="Tomabechi Y."/>
            <person name="Nakamura M."/>
            <person name="Liao W.-H."/>
            <person name="Yamaguchi M."/>
            <person name="Ashida H."/>
            <person name="Yamamoto K."/>
            <person name="Katayama T."/>
        </authorList>
    </citation>
    <scope>NUCLEOTIDE SEQUENCE [LARGE SCALE GENOMIC DNA]</scope>
    <source>
        <strain evidence="3 4">JCM 7004</strain>
    </source>
</reference>
<proteinExistence type="predicted"/>
<feature type="transmembrane region" description="Helical" evidence="2">
    <location>
        <begin position="223"/>
        <end position="248"/>
    </location>
</feature>
<gene>
    <name evidence="3" type="ORF">BBJK_02515</name>
</gene>
<evidence type="ECO:0000313" key="4">
    <source>
        <dbReference type="Proteomes" id="UP000262177"/>
    </source>
</evidence>
<sequence length="393" mass="42055">MTLKRPAGNVEDMTLRTMRYGKTDDVVEGSAILGVIGVSRDGFSLWKRLFSAVLTVLVITMWITSPGAVAYAAGDDSSSSDQGQATFSQDITDPYNVLGSNLTKVTDAISSTYDSTGVSVKLSYMLHFEGVEDPDQWAQEALDATNPKPNTVLLAVALNDGKLVVAVSGNSESWLYNKTTSDQLLKSAYGPVSGRNPDWSGSAIAMMDSIATIKTTTAQRGTVWKWVGISVMCGVLVVLIVIGVVTVVRRRRDTKGKQPDAEKDAGKSTEKATKKDTGKSAKKRRSKGDAAESDSPAEDDGRPQSASSESDEQSAPSVPMTRRERREASRRGKRFGTSSAATAPKPGNTDEAADEGSRERFDAWLASIVPQDTDGVQETSRTSSQAGNHEQAD</sequence>
<evidence type="ECO:0000256" key="1">
    <source>
        <dbReference type="SAM" id="MobiDB-lite"/>
    </source>
</evidence>
<feature type="compositionally biased region" description="Low complexity" evidence="1">
    <location>
        <begin position="303"/>
        <end position="317"/>
    </location>
</feature>
<organism evidence="3 4">
    <name type="scientific">Bifidobacterium bifidum LMG 13195</name>
    <dbReference type="NCBI Taxonomy" id="1207542"/>
    <lineage>
        <taxon>Bacteria</taxon>
        <taxon>Bacillati</taxon>
        <taxon>Actinomycetota</taxon>
        <taxon>Actinomycetes</taxon>
        <taxon>Bifidobacteriales</taxon>
        <taxon>Bifidobacteriaceae</taxon>
        <taxon>Bifidobacterium</taxon>
    </lineage>
</organism>
<dbReference type="Gene3D" id="3.10.310.50">
    <property type="match status" value="1"/>
</dbReference>
<feature type="compositionally biased region" description="Polar residues" evidence="1">
    <location>
        <begin position="374"/>
        <end position="393"/>
    </location>
</feature>
<evidence type="ECO:0000256" key="2">
    <source>
        <dbReference type="SAM" id="Phobius"/>
    </source>
</evidence>
<accession>A0A286TED3</accession>
<feature type="region of interest" description="Disordered" evidence="1">
    <location>
        <begin position="252"/>
        <end position="393"/>
    </location>
</feature>
<feature type="transmembrane region" description="Helical" evidence="2">
    <location>
        <begin position="49"/>
        <end position="73"/>
    </location>
</feature>
<dbReference type="EMBL" id="AP018131">
    <property type="protein sequence ID" value="BBA48696.1"/>
    <property type="molecule type" value="Genomic_DNA"/>
</dbReference>
<feature type="compositionally biased region" description="Basic and acidic residues" evidence="1">
    <location>
        <begin position="321"/>
        <end position="330"/>
    </location>
</feature>
<name>A0A286TED3_BIFBI</name>
<keyword evidence="2" id="KW-0472">Membrane</keyword>
<dbReference type="AlphaFoldDB" id="A0A286TED3"/>
<keyword evidence="2" id="KW-1133">Transmembrane helix</keyword>